<evidence type="ECO:0000256" key="1">
    <source>
        <dbReference type="SAM" id="MobiDB-lite"/>
    </source>
</evidence>
<dbReference type="AlphaFoldDB" id="A0A822Y5B6"/>
<feature type="region of interest" description="Disordered" evidence="1">
    <location>
        <begin position="198"/>
        <end position="262"/>
    </location>
</feature>
<sequence length="262" mass="28383">MLSPNPFCVILLCLPLAFIFTVTSPTSSSSTDDAGATTTNGNYIRNIQVLRNIIPSINNIEQSKNSRIKSKIVSRLQLPPTVIPENDESLFRIASRVNRNPLPAGATKKLAFMSRLLRISHSLHYGSASFFQIKPNNRTIERSSSTSTSTPIHLLTTTNHSLASSPGAPSPPNSPNRLPHLLSPRLVASSLSPFWTTPPTPCSLSSPPPASPSVPLASHTEPSLDPIRASSRSLKTNQAAPTDTLRMDRTRCSPKYRSKVSV</sequence>
<gene>
    <name evidence="3" type="ORF">HUJ06_028900</name>
</gene>
<evidence type="ECO:0000313" key="4">
    <source>
        <dbReference type="Proteomes" id="UP000607653"/>
    </source>
</evidence>
<feature type="chain" id="PRO_5032568738" evidence="2">
    <location>
        <begin position="29"/>
        <end position="262"/>
    </location>
</feature>
<protein>
    <submittedName>
        <fullName evidence="3">Uncharacterized protein</fullName>
    </submittedName>
</protein>
<feature type="compositionally biased region" description="Basic residues" evidence="1">
    <location>
        <begin position="252"/>
        <end position="262"/>
    </location>
</feature>
<keyword evidence="4" id="KW-1185">Reference proteome</keyword>
<feature type="compositionally biased region" description="Pro residues" evidence="1">
    <location>
        <begin position="198"/>
        <end position="212"/>
    </location>
</feature>
<accession>A0A822Y5B6</accession>
<feature type="region of interest" description="Disordered" evidence="1">
    <location>
        <begin position="159"/>
        <end position="181"/>
    </location>
</feature>
<name>A0A822Y5B6_NELNU</name>
<proteinExistence type="predicted"/>
<evidence type="ECO:0000313" key="3">
    <source>
        <dbReference type="EMBL" id="DAD27432.1"/>
    </source>
</evidence>
<organism evidence="3 4">
    <name type="scientific">Nelumbo nucifera</name>
    <name type="common">Sacred lotus</name>
    <dbReference type="NCBI Taxonomy" id="4432"/>
    <lineage>
        <taxon>Eukaryota</taxon>
        <taxon>Viridiplantae</taxon>
        <taxon>Streptophyta</taxon>
        <taxon>Embryophyta</taxon>
        <taxon>Tracheophyta</taxon>
        <taxon>Spermatophyta</taxon>
        <taxon>Magnoliopsida</taxon>
        <taxon>Proteales</taxon>
        <taxon>Nelumbonaceae</taxon>
        <taxon>Nelumbo</taxon>
    </lineage>
</organism>
<feature type="compositionally biased region" description="Polar residues" evidence="1">
    <location>
        <begin position="230"/>
        <end position="241"/>
    </location>
</feature>
<evidence type="ECO:0000256" key="2">
    <source>
        <dbReference type="SAM" id="SignalP"/>
    </source>
</evidence>
<feature type="signal peptide" evidence="2">
    <location>
        <begin position="1"/>
        <end position="28"/>
    </location>
</feature>
<comment type="caution">
    <text evidence="3">The sequence shown here is derived from an EMBL/GenBank/DDBJ whole genome shotgun (WGS) entry which is preliminary data.</text>
</comment>
<dbReference type="EMBL" id="DUZY01000002">
    <property type="protein sequence ID" value="DAD27432.1"/>
    <property type="molecule type" value="Genomic_DNA"/>
</dbReference>
<reference evidence="3 4" key="1">
    <citation type="journal article" date="2020" name="Mol. Biol. Evol.">
        <title>Distinct Expression and Methylation Patterns for Genes with Different Fates following a Single Whole-Genome Duplication in Flowering Plants.</title>
        <authorList>
            <person name="Shi T."/>
            <person name="Rahmani R.S."/>
            <person name="Gugger P.F."/>
            <person name="Wang M."/>
            <person name="Li H."/>
            <person name="Zhang Y."/>
            <person name="Li Z."/>
            <person name="Wang Q."/>
            <person name="Van de Peer Y."/>
            <person name="Marchal K."/>
            <person name="Chen J."/>
        </authorList>
    </citation>
    <scope>NUCLEOTIDE SEQUENCE [LARGE SCALE GENOMIC DNA]</scope>
    <source>
        <tissue evidence="3">Leaf</tissue>
    </source>
</reference>
<keyword evidence="2" id="KW-0732">Signal</keyword>
<dbReference type="Proteomes" id="UP000607653">
    <property type="component" value="Unassembled WGS sequence"/>
</dbReference>